<dbReference type="EMBL" id="CAKOFQ010007844">
    <property type="protein sequence ID" value="CAH2008984.1"/>
    <property type="molecule type" value="Genomic_DNA"/>
</dbReference>
<gene>
    <name evidence="1" type="ORF">ACAOBT_LOCUS30548</name>
</gene>
<evidence type="ECO:0000313" key="1">
    <source>
        <dbReference type="EMBL" id="CAH2008984.1"/>
    </source>
</evidence>
<evidence type="ECO:0000313" key="2">
    <source>
        <dbReference type="Proteomes" id="UP001152888"/>
    </source>
</evidence>
<proteinExistence type="predicted"/>
<protein>
    <submittedName>
        <fullName evidence="1">Uncharacterized protein</fullName>
    </submittedName>
</protein>
<sequence>MQHCLKCCRCLAQCLVGSHLRFLSSNPPSGLQGLKWLGLYSLRLDSCKAQTVHYMPRLRRLCDNGAYLCIEV</sequence>
<dbReference type="AlphaFoldDB" id="A0A9P0MC57"/>
<dbReference type="Proteomes" id="UP001152888">
    <property type="component" value="Unassembled WGS sequence"/>
</dbReference>
<organism evidence="1 2">
    <name type="scientific">Acanthoscelides obtectus</name>
    <name type="common">Bean weevil</name>
    <name type="synonym">Bruchus obtectus</name>
    <dbReference type="NCBI Taxonomy" id="200917"/>
    <lineage>
        <taxon>Eukaryota</taxon>
        <taxon>Metazoa</taxon>
        <taxon>Ecdysozoa</taxon>
        <taxon>Arthropoda</taxon>
        <taxon>Hexapoda</taxon>
        <taxon>Insecta</taxon>
        <taxon>Pterygota</taxon>
        <taxon>Neoptera</taxon>
        <taxon>Endopterygota</taxon>
        <taxon>Coleoptera</taxon>
        <taxon>Polyphaga</taxon>
        <taxon>Cucujiformia</taxon>
        <taxon>Chrysomeloidea</taxon>
        <taxon>Chrysomelidae</taxon>
        <taxon>Bruchinae</taxon>
        <taxon>Bruchini</taxon>
        <taxon>Acanthoscelides</taxon>
    </lineage>
</organism>
<name>A0A9P0MC57_ACAOB</name>
<accession>A0A9P0MC57</accession>
<reference evidence="1" key="1">
    <citation type="submission" date="2022-03" db="EMBL/GenBank/DDBJ databases">
        <authorList>
            <person name="Sayadi A."/>
        </authorList>
    </citation>
    <scope>NUCLEOTIDE SEQUENCE</scope>
</reference>
<comment type="caution">
    <text evidence="1">The sequence shown here is derived from an EMBL/GenBank/DDBJ whole genome shotgun (WGS) entry which is preliminary data.</text>
</comment>
<keyword evidence="2" id="KW-1185">Reference proteome</keyword>